<reference evidence="2" key="1">
    <citation type="submission" date="2010-07" db="EMBL/GenBank/DDBJ databases">
        <authorList>
            <person name="Muzny D."/>
            <person name="Qin X."/>
            <person name="Deng J."/>
            <person name="Jiang H."/>
            <person name="Liu Y."/>
            <person name="Qu J."/>
            <person name="Song X.-Z."/>
            <person name="Zhang L."/>
            <person name="Thornton R."/>
            <person name="Coyle M."/>
            <person name="Francisco L."/>
            <person name="Jackson L."/>
            <person name="Javaid M."/>
            <person name="Korchina V."/>
            <person name="Kovar C."/>
            <person name="Mata R."/>
            <person name="Mathew T."/>
            <person name="Ngo R."/>
            <person name="Nguyen L."/>
            <person name="Nguyen N."/>
            <person name="Okwuonu G."/>
            <person name="Ongeri F."/>
            <person name="Pham C."/>
            <person name="Simmons D."/>
            <person name="Wilczek-Boney K."/>
            <person name="Hale W."/>
            <person name="Jakkamsetti A."/>
            <person name="Pham P."/>
            <person name="Ruth R."/>
            <person name="San Lucas F."/>
            <person name="Warren J."/>
            <person name="Zhang J."/>
            <person name="Zhao Z."/>
            <person name="Zhou C."/>
            <person name="Zhu D."/>
            <person name="Lee S."/>
            <person name="Bess C."/>
            <person name="Blankenburg K."/>
            <person name="Forbes L."/>
            <person name="Fu Q."/>
            <person name="Gubbala S."/>
            <person name="Hirani K."/>
            <person name="Jayaseelan J.C."/>
            <person name="Lara F."/>
            <person name="Munidasa M."/>
            <person name="Palculict T."/>
            <person name="Patil S."/>
            <person name="Pu L.-L."/>
            <person name="Saada N."/>
            <person name="Tang L."/>
            <person name="Weissenberger G."/>
            <person name="Zhu Y."/>
            <person name="Hemphill L."/>
            <person name="Shang Y."/>
            <person name="Youmans B."/>
            <person name="Ayvaz T."/>
            <person name="Ross M."/>
            <person name="Santibanez J."/>
            <person name="Aqrawi P."/>
            <person name="Gross S."/>
            <person name="Joshi V."/>
            <person name="Fowler G."/>
            <person name="Nazareth L."/>
            <person name="Reid J."/>
            <person name="Worley K."/>
            <person name="Petrosino J."/>
            <person name="Highlander S."/>
            <person name="Gibbs R."/>
        </authorList>
    </citation>
    <scope>NUCLEOTIDE SEQUENCE [LARGE SCALE GENOMIC DNA]</scope>
    <source>
        <strain evidence="2">DSM 16973</strain>
    </source>
</reference>
<dbReference type="Proteomes" id="UP000004394">
    <property type="component" value="Unassembled WGS sequence"/>
</dbReference>
<feature type="chain" id="PRO_5003138396" evidence="1">
    <location>
        <begin position="21"/>
        <end position="141"/>
    </location>
</feature>
<feature type="signal peptide" evidence="1">
    <location>
        <begin position="1"/>
        <end position="20"/>
    </location>
</feature>
<organism evidence="2 3">
    <name type="scientific">Hoylesella marshii DSM 16973 = JCM 13450</name>
    <dbReference type="NCBI Taxonomy" id="862515"/>
    <lineage>
        <taxon>Bacteria</taxon>
        <taxon>Pseudomonadati</taxon>
        <taxon>Bacteroidota</taxon>
        <taxon>Bacteroidia</taxon>
        <taxon>Bacteroidales</taxon>
        <taxon>Prevotellaceae</taxon>
        <taxon>Hoylesella</taxon>
    </lineage>
</organism>
<evidence type="ECO:0000256" key="1">
    <source>
        <dbReference type="SAM" id="SignalP"/>
    </source>
</evidence>
<keyword evidence="3" id="KW-1185">Reference proteome</keyword>
<evidence type="ECO:0000313" key="2">
    <source>
        <dbReference type="EMBL" id="EFM00745.1"/>
    </source>
</evidence>
<dbReference type="AlphaFoldDB" id="E0NVU3"/>
<dbReference type="eggNOG" id="ENOG5033NSP">
    <property type="taxonomic scope" value="Bacteria"/>
</dbReference>
<dbReference type="HOGENOM" id="CLU_138520_1_0_10"/>
<dbReference type="RefSeq" id="WP_006950712.1">
    <property type="nucleotide sequence ID" value="NZ_BAJI01000023.1"/>
</dbReference>
<accession>E0NVU3</accession>
<sequence length="141" mass="16384">MMKKLLSITLLWLSALVMHAQQERPFQGYLYNDEYQVYLDINLYDHDILPQGIEVYGPLHGYLGSQRDSRLWLITDAVIDNERTARLTITDDYGSEDLTTQLHLNNDGTYTLKHLSGSALKIAVNRKWVKLPKTFVLKRKM</sequence>
<gene>
    <name evidence="2" type="ORF">HMPREF0658_2298</name>
</gene>
<evidence type="ECO:0000313" key="3">
    <source>
        <dbReference type="Proteomes" id="UP000004394"/>
    </source>
</evidence>
<dbReference type="BioCyc" id="PMAR862515-HMP:GMOO-2332-MONOMER"/>
<comment type="caution">
    <text evidence="2">The sequence shown here is derived from an EMBL/GenBank/DDBJ whole genome shotgun (WGS) entry which is preliminary data.</text>
</comment>
<protein>
    <submittedName>
        <fullName evidence="2">Uncharacterized protein</fullName>
    </submittedName>
</protein>
<keyword evidence="1" id="KW-0732">Signal</keyword>
<dbReference type="EMBL" id="AEEI01000068">
    <property type="protein sequence ID" value="EFM00745.1"/>
    <property type="molecule type" value="Genomic_DNA"/>
</dbReference>
<name>E0NVU3_9BACT</name>
<proteinExistence type="predicted"/>